<accession>A0A1X6XEJ7</accession>
<protein>
    <submittedName>
        <fullName evidence="8">PROBABLE CONSERVED INTEGRAL MEMBRANE PROTEIN</fullName>
    </submittedName>
</protein>
<name>A0A1X6XEJ7_9MICO</name>
<evidence type="ECO:0000256" key="3">
    <source>
        <dbReference type="ARBA" id="ARBA00022475"/>
    </source>
</evidence>
<evidence type="ECO:0000256" key="2">
    <source>
        <dbReference type="ARBA" id="ARBA00005779"/>
    </source>
</evidence>
<evidence type="ECO:0000256" key="7">
    <source>
        <dbReference type="SAM" id="Phobius"/>
    </source>
</evidence>
<feature type="transmembrane region" description="Helical" evidence="7">
    <location>
        <begin position="12"/>
        <end position="30"/>
    </location>
</feature>
<dbReference type="InterPro" id="IPR007140">
    <property type="entry name" value="DUF350"/>
</dbReference>
<evidence type="ECO:0000256" key="5">
    <source>
        <dbReference type="ARBA" id="ARBA00022989"/>
    </source>
</evidence>
<reference evidence="9" key="1">
    <citation type="submission" date="2017-02" db="EMBL/GenBank/DDBJ databases">
        <authorList>
            <person name="Dridi B."/>
        </authorList>
    </citation>
    <scope>NUCLEOTIDE SEQUENCE [LARGE SCALE GENOMIC DNA]</scope>
    <source>
        <strain evidence="9">B Co 03.10</strain>
    </source>
</reference>
<dbReference type="Proteomes" id="UP000196581">
    <property type="component" value="Unassembled WGS sequence"/>
</dbReference>
<proteinExistence type="inferred from homology"/>
<organism evidence="8 9">
    <name type="scientific">Brevibacterium yomogidense</name>
    <dbReference type="NCBI Taxonomy" id="946573"/>
    <lineage>
        <taxon>Bacteria</taxon>
        <taxon>Bacillati</taxon>
        <taxon>Actinomycetota</taxon>
        <taxon>Actinomycetes</taxon>
        <taxon>Micrococcales</taxon>
        <taxon>Brevibacteriaceae</taxon>
        <taxon>Brevibacterium</taxon>
    </lineage>
</organism>
<dbReference type="Pfam" id="PF03994">
    <property type="entry name" value="DUF350"/>
    <property type="match status" value="1"/>
</dbReference>
<dbReference type="AlphaFoldDB" id="A0A1X6XEJ7"/>
<gene>
    <name evidence="8" type="ORF">FM105_07310</name>
</gene>
<dbReference type="EMBL" id="FWFF01000012">
    <property type="protein sequence ID" value="SLM97566.1"/>
    <property type="molecule type" value="Genomic_DNA"/>
</dbReference>
<keyword evidence="3" id="KW-1003">Cell membrane</keyword>
<keyword evidence="5 7" id="KW-1133">Transmembrane helix</keyword>
<dbReference type="GO" id="GO:0005886">
    <property type="term" value="C:plasma membrane"/>
    <property type="evidence" value="ECO:0007669"/>
    <property type="project" value="UniProtKB-SubCell"/>
</dbReference>
<keyword evidence="6 7" id="KW-0472">Membrane</keyword>
<feature type="transmembrane region" description="Helical" evidence="7">
    <location>
        <begin position="76"/>
        <end position="101"/>
    </location>
</feature>
<dbReference type="PANTHER" id="PTHR40043">
    <property type="entry name" value="UPF0719 INNER MEMBRANE PROTEIN YJFL"/>
    <property type="match status" value="1"/>
</dbReference>
<comment type="similarity">
    <text evidence="2">Belongs to the UPF0719 family.</text>
</comment>
<dbReference type="RefSeq" id="WP_087006761.1">
    <property type="nucleotide sequence ID" value="NZ_FWFF01000012.1"/>
</dbReference>
<evidence type="ECO:0000256" key="4">
    <source>
        <dbReference type="ARBA" id="ARBA00022692"/>
    </source>
</evidence>
<feature type="transmembrane region" description="Helical" evidence="7">
    <location>
        <begin position="50"/>
        <end position="69"/>
    </location>
</feature>
<evidence type="ECO:0000256" key="1">
    <source>
        <dbReference type="ARBA" id="ARBA00004651"/>
    </source>
</evidence>
<comment type="subcellular location">
    <subcellularLocation>
        <location evidence="1">Cell membrane</location>
        <topology evidence="1">Multi-pass membrane protein</topology>
    </subcellularLocation>
</comment>
<dbReference type="PANTHER" id="PTHR40043:SF1">
    <property type="entry name" value="UPF0719 INNER MEMBRANE PROTEIN YJFL"/>
    <property type="match status" value="1"/>
</dbReference>
<sequence length="141" mass="14643">MFLSLLAESGIVLAYAGVGSVLMLIGYFVVDLVTPGKLHELLWQERSKNAAILVGSSLLAVAIVVATAIRASADDFVLGLLTTFVFGLLGIVLQALSFLAINLLTPGSHAQMVHEENIHPAAAVSAAAYIGISLIMASAIL</sequence>
<evidence type="ECO:0000313" key="9">
    <source>
        <dbReference type="Proteomes" id="UP000196581"/>
    </source>
</evidence>
<keyword evidence="4 7" id="KW-0812">Transmembrane</keyword>
<evidence type="ECO:0000313" key="8">
    <source>
        <dbReference type="EMBL" id="SLM97566.1"/>
    </source>
</evidence>
<keyword evidence="9" id="KW-1185">Reference proteome</keyword>
<feature type="transmembrane region" description="Helical" evidence="7">
    <location>
        <begin position="121"/>
        <end position="140"/>
    </location>
</feature>
<evidence type="ECO:0000256" key="6">
    <source>
        <dbReference type="ARBA" id="ARBA00023136"/>
    </source>
</evidence>